<evidence type="ECO:0000259" key="4">
    <source>
        <dbReference type="Pfam" id="PF00248"/>
    </source>
</evidence>
<dbReference type="InterPro" id="IPR036812">
    <property type="entry name" value="NAD(P)_OxRdtase_dom_sf"/>
</dbReference>
<evidence type="ECO:0000313" key="5">
    <source>
        <dbReference type="EMBL" id="WGK69328.1"/>
    </source>
</evidence>
<keyword evidence="3" id="KW-0560">Oxidoreductase</keyword>
<dbReference type="Proteomes" id="UP001228690">
    <property type="component" value="Chromosome"/>
</dbReference>
<protein>
    <submittedName>
        <fullName evidence="5">Aldo/keto reductase</fullName>
    </submittedName>
</protein>
<feature type="domain" description="NADP-dependent oxidoreductase" evidence="4">
    <location>
        <begin position="23"/>
        <end position="276"/>
    </location>
</feature>
<evidence type="ECO:0000256" key="1">
    <source>
        <dbReference type="ARBA" id="ARBA00007905"/>
    </source>
</evidence>
<organism evidence="5 6">
    <name type="scientific">Candidatus Haliotispira prima</name>
    <dbReference type="NCBI Taxonomy" id="3034016"/>
    <lineage>
        <taxon>Bacteria</taxon>
        <taxon>Pseudomonadati</taxon>
        <taxon>Spirochaetota</taxon>
        <taxon>Spirochaetia</taxon>
        <taxon>Spirochaetales</taxon>
        <taxon>Spirochaetaceae</taxon>
        <taxon>Candidatus Haliotispira</taxon>
    </lineage>
</organism>
<proteinExistence type="inferred from homology"/>
<dbReference type="InterPro" id="IPR018170">
    <property type="entry name" value="Aldo/ket_reductase_CS"/>
</dbReference>
<dbReference type="PIRSF" id="PIRSF000097">
    <property type="entry name" value="AKR"/>
    <property type="match status" value="1"/>
</dbReference>
<evidence type="ECO:0000256" key="3">
    <source>
        <dbReference type="ARBA" id="ARBA00023002"/>
    </source>
</evidence>
<dbReference type="PRINTS" id="PR00069">
    <property type="entry name" value="ALDKETRDTASE"/>
</dbReference>
<evidence type="ECO:0000256" key="2">
    <source>
        <dbReference type="ARBA" id="ARBA00022857"/>
    </source>
</evidence>
<dbReference type="Gene3D" id="3.20.20.100">
    <property type="entry name" value="NADP-dependent oxidoreductase domain"/>
    <property type="match status" value="1"/>
</dbReference>
<dbReference type="PANTHER" id="PTHR43827">
    <property type="entry name" value="2,5-DIKETO-D-GLUCONIC ACID REDUCTASE"/>
    <property type="match status" value="1"/>
</dbReference>
<name>A0ABY8MJE0_9SPIO</name>
<dbReference type="PROSITE" id="PS00798">
    <property type="entry name" value="ALDOKETO_REDUCTASE_1"/>
    <property type="match status" value="1"/>
</dbReference>
<gene>
    <name evidence="5" type="ORF">P0082_00285</name>
</gene>
<dbReference type="PROSITE" id="PS00062">
    <property type="entry name" value="ALDOKETO_REDUCTASE_2"/>
    <property type="match status" value="1"/>
</dbReference>
<sequence>MQKIIDQTEVTLNNGRPMAVPGLGTADMLGWRAKGPEFSQLLEKALDLGYRHIDTASFYGNEEGIGTAIKNSPVKREDIMLVSKVWNSEQGYEETQAAFRRSLERLGTDYLDLYLIHWPKPDQYLDTWRAMEKLYAEGLIKAIGLSNFHKKHIEDILEHGTVLPAANQLEIHPYLQQQELVDFCRQCDIQVVGWSPLGTGNWSSVAAEDKPLNDAKLQELAQKQNKTVAQIILRWNLQRGIVPIPKSNSLQRIRENLDIFSFSLSEQDMQEIAQLDTNNRLSRQNPEDTSTWVG</sequence>
<keyword evidence="2" id="KW-0521">NADP</keyword>
<dbReference type="InterPro" id="IPR020471">
    <property type="entry name" value="AKR"/>
</dbReference>
<dbReference type="EMBL" id="CP123443">
    <property type="protein sequence ID" value="WGK69328.1"/>
    <property type="molecule type" value="Genomic_DNA"/>
</dbReference>
<dbReference type="PANTHER" id="PTHR43827:SF3">
    <property type="entry name" value="NADP-DEPENDENT OXIDOREDUCTASE DOMAIN-CONTAINING PROTEIN"/>
    <property type="match status" value="1"/>
</dbReference>
<reference evidence="5 6" key="1">
    <citation type="submission" date="2023-04" db="EMBL/GenBank/DDBJ databases">
        <title>Spirochaete genome identified in red abalone sample constitutes a novel genus.</title>
        <authorList>
            <person name="Sharma S.P."/>
            <person name="Purcell C.M."/>
            <person name="Hyde J.R."/>
            <person name="Severin A.J."/>
        </authorList>
    </citation>
    <scope>NUCLEOTIDE SEQUENCE [LARGE SCALE GENOMIC DNA]</scope>
    <source>
        <strain evidence="5 6">SP-2023</strain>
    </source>
</reference>
<dbReference type="CDD" id="cd19071">
    <property type="entry name" value="AKR_AKR1-5-like"/>
    <property type="match status" value="1"/>
</dbReference>
<keyword evidence="6" id="KW-1185">Reference proteome</keyword>
<dbReference type="InterPro" id="IPR023210">
    <property type="entry name" value="NADP_OxRdtase_dom"/>
</dbReference>
<dbReference type="Pfam" id="PF00248">
    <property type="entry name" value="Aldo_ket_red"/>
    <property type="match status" value="1"/>
</dbReference>
<dbReference type="RefSeq" id="WP_326927511.1">
    <property type="nucleotide sequence ID" value="NZ_CP123443.1"/>
</dbReference>
<comment type="similarity">
    <text evidence="1">Belongs to the aldo/keto reductase family.</text>
</comment>
<dbReference type="PROSITE" id="PS00063">
    <property type="entry name" value="ALDOKETO_REDUCTASE_3"/>
    <property type="match status" value="1"/>
</dbReference>
<evidence type="ECO:0000313" key="6">
    <source>
        <dbReference type="Proteomes" id="UP001228690"/>
    </source>
</evidence>
<dbReference type="SUPFAM" id="SSF51430">
    <property type="entry name" value="NAD(P)-linked oxidoreductase"/>
    <property type="match status" value="1"/>
</dbReference>
<accession>A0ABY8MJE0</accession>